<sequence length="197" mass="22325">MLEFVLNDIISDFRYIPHALLGGILATIILECYLGVTHATIKNRIVKNTSDNNIRIKNTTIKKDNIKDSRIPYAIRNFLSIAYGILVLDITVISRPAGSRDQVNLILFGTIGDNACMNSYVIENILLFIPLGILAPIVINKMRYFRYTIIFGLFCSMMIEIIQLITERGYFQLDDLIMNTLGAGIGYGIYRVIKIIR</sequence>
<feature type="transmembrane region" description="Helical" evidence="1">
    <location>
        <begin position="15"/>
        <end position="36"/>
    </location>
</feature>
<dbReference type="Pfam" id="PF04892">
    <property type="entry name" value="VanZ"/>
    <property type="match status" value="1"/>
</dbReference>
<feature type="domain" description="VanZ-like" evidence="2">
    <location>
        <begin position="81"/>
        <end position="193"/>
    </location>
</feature>
<evidence type="ECO:0000256" key="1">
    <source>
        <dbReference type="SAM" id="Phobius"/>
    </source>
</evidence>
<dbReference type="Proteomes" id="UP000595897">
    <property type="component" value="Chromosome"/>
</dbReference>
<evidence type="ECO:0000313" key="3">
    <source>
        <dbReference type="EMBL" id="BCN32266.1"/>
    </source>
</evidence>
<dbReference type="EMBL" id="AP024169">
    <property type="protein sequence ID" value="BCN32266.1"/>
    <property type="molecule type" value="Genomic_DNA"/>
</dbReference>
<dbReference type="KEGG" id="ahb:bsdtb5_35610"/>
<reference evidence="3 4" key="1">
    <citation type="submission" date="2020-11" db="EMBL/GenBank/DDBJ databases">
        <title>Draft genome sequencing of a Lachnospiraceae strain isolated from anoxic soil subjected to BSD treatment.</title>
        <authorList>
            <person name="Uek A."/>
            <person name="Tonouchi A."/>
        </authorList>
    </citation>
    <scope>NUCLEOTIDE SEQUENCE [LARGE SCALE GENOMIC DNA]</scope>
    <source>
        <strain evidence="3 4">TB5</strain>
    </source>
</reference>
<keyword evidence="1" id="KW-0472">Membrane</keyword>
<feature type="transmembrane region" description="Helical" evidence="1">
    <location>
        <begin position="117"/>
        <end position="137"/>
    </location>
</feature>
<dbReference type="PANTHER" id="PTHR36834">
    <property type="entry name" value="MEMBRANE PROTEIN-RELATED"/>
    <property type="match status" value="1"/>
</dbReference>
<feature type="transmembrane region" description="Helical" evidence="1">
    <location>
        <begin position="144"/>
        <end position="164"/>
    </location>
</feature>
<keyword evidence="1" id="KW-0812">Transmembrane</keyword>
<keyword evidence="1" id="KW-1133">Transmembrane helix</keyword>
<evidence type="ECO:0000313" key="4">
    <source>
        <dbReference type="Proteomes" id="UP000595897"/>
    </source>
</evidence>
<feature type="transmembrane region" description="Helical" evidence="1">
    <location>
        <begin position="176"/>
        <end position="193"/>
    </location>
</feature>
<dbReference type="PANTHER" id="PTHR36834:SF2">
    <property type="entry name" value="MEMBRANE PROTEIN"/>
    <property type="match status" value="1"/>
</dbReference>
<accession>A0A7R7EP93</accession>
<name>A0A7R7EP93_9FIRM</name>
<organism evidence="3 4">
    <name type="scientific">Anaeromicropila herbilytica</name>
    <dbReference type="NCBI Taxonomy" id="2785025"/>
    <lineage>
        <taxon>Bacteria</taxon>
        <taxon>Bacillati</taxon>
        <taxon>Bacillota</taxon>
        <taxon>Clostridia</taxon>
        <taxon>Lachnospirales</taxon>
        <taxon>Lachnospiraceae</taxon>
        <taxon>Anaeromicropila</taxon>
    </lineage>
</organism>
<dbReference type="InterPro" id="IPR053150">
    <property type="entry name" value="Teicoplanin_resist-assoc"/>
</dbReference>
<proteinExistence type="predicted"/>
<keyword evidence="4" id="KW-1185">Reference proteome</keyword>
<protein>
    <recommendedName>
        <fullName evidence="2">VanZ-like domain-containing protein</fullName>
    </recommendedName>
</protein>
<dbReference type="RefSeq" id="WP_271713322.1">
    <property type="nucleotide sequence ID" value="NZ_AP024169.1"/>
</dbReference>
<feature type="transmembrane region" description="Helical" evidence="1">
    <location>
        <begin position="77"/>
        <end position="97"/>
    </location>
</feature>
<dbReference type="AlphaFoldDB" id="A0A7R7EP93"/>
<dbReference type="InterPro" id="IPR006976">
    <property type="entry name" value="VanZ-like"/>
</dbReference>
<gene>
    <name evidence="3" type="ORF">bsdtb5_35610</name>
</gene>
<evidence type="ECO:0000259" key="2">
    <source>
        <dbReference type="Pfam" id="PF04892"/>
    </source>
</evidence>